<dbReference type="InterPro" id="IPR050838">
    <property type="entry name" value="Ketopantoate_reductase"/>
</dbReference>
<dbReference type="Pfam" id="PF08546">
    <property type="entry name" value="ApbA_C"/>
    <property type="match status" value="1"/>
</dbReference>
<protein>
    <recommendedName>
        <fullName evidence="3">Ketopantoate reductase C-terminal domain-containing protein</fullName>
    </recommendedName>
</protein>
<dbReference type="PANTHER" id="PTHR43765:SF2">
    <property type="entry name" value="2-DEHYDROPANTOATE 2-REDUCTASE"/>
    <property type="match status" value="1"/>
</dbReference>
<dbReference type="GO" id="GO:0005737">
    <property type="term" value="C:cytoplasm"/>
    <property type="evidence" value="ECO:0007669"/>
    <property type="project" value="TreeGrafter"/>
</dbReference>
<gene>
    <name evidence="4" type="ORF">GF1_29390</name>
</gene>
<dbReference type="KEGG" id="ddu:GF1_29390"/>
<name>A0A915U3E4_9BACT</name>
<dbReference type="AlphaFoldDB" id="A0A915U3E4"/>
<sequence length="211" mass="23096">MITGFEIQRPGLVRITATADDIHIGSVRPGHIPESAAHLAEAINHAGLPCIAVEDIHRDLFAKLLYNCALNPLGALLGVHYGALGDHGETRRVMDRIMDETFDVIETMGGSTPWPDAEAYRRVFYDHLLPLTRNHRPSMLQDLENGKRTEVDALVGYVAEQGQRLGVETPTCDTLAALIRFRESQVLADREVQGLSRAKQSGPSSAGDSFS</sequence>
<dbReference type="InterPro" id="IPR013328">
    <property type="entry name" value="6PGD_dom2"/>
</dbReference>
<dbReference type="GO" id="GO:0008677">
    <property type="term" value="F:2-dehydropantoate 2-reductase activity"/>
    <property type="evidence" value="ECO:0007669"/>
    <property type="project" value="TreeGrafter"/>
</dbReference>
<evidence type="ECO:0000259" key="3">
    <source>
        <dbReference type="Pfam" id="PF08546"/>
    </source>
</evidence>
<dbReference type="InterPro" id="IPR013752">
    <property type="entry name" value="KPA_reductase"/>
</dbReference>
<accession>A0A915U3E4</accession>
<dbReference type="Proteomes" id="UP001063350">
    <property type="component" value="Chromosome"/>
</dbReference>
<keyword evidence="1" id="KW-0521">NADP</keyword>
<keyword evidence="5" id="KW-1185">Reference proteome</keyword>
<dbReference type="RefSeq" id="WP_267927290.1">
    <property type="nucleotide sequence ID" value="NZ_AP024233.1"/>
</dbReference>
<dbReference type="Gene3D" id="1.10.1040.10">
    <property type="entry name" value="N-(1-d-carboxylethyl)-l-norvaline Dehydrogenase, domain 2"/>
    <property type="match status" value="1"/>
</dbReference>
<organism evidence="4 5">
    <name type="scientific">Desulfolithobacter dissulfuricans</name>
    <dbReference type="NCBI Taxonomy" id="2795293"/>
    <lineage>
        <taxon>Bacteria</taxon>
        <taxon>Pseudomonadati</taxon>
        <taxon>Thermodesulfobacteriota</taxon>
        <taxon>Desulfobulbia</taxon>
        <taxon>Desulfobulbales</taxon>
        <taxon>Desulfobulbaceae</taxon>
        <taxon>Desulfolithobacter</taxon>
    </lineage>
</organism>
<dbReference type="PANTHER" id="PTHR43765">
    <property type="entry name" value="2-DEHYDROPANTOATE 2-REDUCTASE-RELATED"/>
    <property type="match status" value="1"/>
</dbReference>
<evidence type="ECO:0000256" key="1">
    <source>
        <dbReference type="ARBA" id="ARBA00022857"/>
    </source>
</evidence>
<dbReference type="FunFam" id="1.10.1040.10:FF:000017">
    <property type="entry name" value="2-dehydropantoate 2-reductase"/>
    <property type="match status" value="1"/>
</dbReference>
<reference evidence="4" key="1">
    <citation type="submission" date="2020-12" db="EMBL/GenBank/DDBJ databases">
        <title>Desulfobium dissulfuricans gen. nov., sp. nov., a novel mesophilic, sulfate-reducing bacterium isolated from a deep-sea hydrothermal vent.</title>
        <authorList>
            <person name="Hashimoto Y."/>
            <person name="Tame A."/>
            <person name="Sawayama S."/>
            <person name="Miyazaki J."/>
            <person name="Takai K."/>
            <person name="Nakagawa S."/>
        </authorList>
    </citation>
    <scope>NUCLEOTIDE SEQUENCE</scope>
    <source>
        <strain evidence="4">GF1</strain>
    </source>
</reference>
<evidence type="ECO:0000256" key="2">
    <source>
        <dbReference type="ARBA" id="ARBA00023002"/>
    </source>
</evidence>
<keyword evidence="2" id="KW-0560">Oxidoreductase</keyword>
<dbReference type="GO" id="GO:0050661">
    <property type="term" value="F:NADP binding"/>
    <property type="evidence" value="ECO:0007669"/>
    <property type="project" value="TreeGrafter"/>
</dbReference>
<dbReference type="InterPro" id="IPR008927">
    <property type="entry name" value="6-PGluconate_DH-like_C_sf"/>
</dbReference>
<dbReference type="SUPFAM" id="SSF48179">
    <property type="entry name" value="6-phosphogluconate dehydrogenase C-terminal domain-like"/>
    <property type="match status" value="1"/>
</dbReference>
<proteinExistence type="predicted"/>
<dbReference type="EMBL" id="AP024233">
    <property type="protein sequence ID" value="BCO10563.1"/>
    <property type="molecule type" value="Genomic_DNA"/>
</dbReference>
<evidence type="ECO:0000313" key="4">
    <source>
        <dbReference type="EMBL" id="BCO10563.1"/>
    </source>
</evidence>
<feature type="domain" description="Ketopantoate reductase C-terminal" evidence="3">
    <location>
        <begin position="55"/>
        <end position="182"/>
    </location>
</feature>
<evidence type="ECO:0000313" key="5">
    <source>
        <dbReference type="Proteomes" id="UP001063350"/>
    </source>
</evidence>